<evidence type="ECO:0000313" key="1">
    <source>
        <dbReference type="EMBL" id="THH36362.1"/>
    </source>
</evidence>
<dbReference type="GO" id="GO:0032259">
    <property type="term" value="P:methylation"/>
    <property type="evidence" value="ECO:0007669"/>
    <property type="project" value="UniProtKB-KW"/>
</dbReference>
<keyword evidence="2" id="KW-1185">Reference proteome</keyword>
<dbReference type="EMBL" id="SRSF01000010">
    <property type="protein sequence ID" value="THH36362.1"/>
    <property type="molecule type" value="Genomic_DNA"/>
</dbReference>
<dbReference type="OrthoDB" id="2370471at2"/>
<accession>A0A4S4NAL0</accession>
<keyword evidence="1" id="KW-0489">Methyltransferase</keyword>
<dbReference type="PANTHER" id="PTHR43861:SF6">
    <property type="entry name" value="METHYLTRANSFERASE TYPE 11"/>
    <property type="match status" value="1"/>
</dbReference>
<sequence length="370" mass="42059">MTTPRRLRYLANLLQRRVPTPPCGHHLKLTKRIRWRSLLEVIPLATNDSLLERFTQCPVCKDDHLHTQKQFTFRKSDGAGGDDRTAELIRIYLDLIAEAPDGQAAVAVDRCANCSFLFTNPRLTPADLDRKYAEIASFDLAHRRKRGRPPHLEERRRRTTPFLLDLLPHTSASILDYGGAEGYLLSPLIDAGHRGYVADYIDYAREDDRVRYLGQQISEEVTNCGPYDLILLLHTLEHVTHPVELLQSLGELLTPTGKIYVEVPLGAWLEWAHLREPLTHINFFSEQSVVEAAEQAGLYPCHVSTDWQYVTQSEKTPCINLVVGNTPDPAFDRSAIRSGRRQMNPLHQLWPALSVNPRYYGKIAVKSLLS</sequence>
<keyword evidence="1" id="KW-0808">Transferase</keyword>
<proteinExistence type="predicted"/>
<dbReference type="CDD" id="cd02440">
    <property type="entry name" value="AdoMet_MTases"/>
    <property type="match status" value="1"/>
</dbReference>
<comment type="caution">
    <text evidence="1">The sequence shown here is derived from an EMBL/GenBank/DDBJ whole genome shotgun (WGS) entry which is preliminary data.</text>
</comment>
<dbReference type="AlphaFoldDB" id="A0A4S4NAL0"/>
<dbReference type="SUPFAM" id="SSF53335">
    <property type="entry name" value="S-adenosyl-L-methionine-dependent methyltransferases"/>
    <property type="match status" value="1"/>
</dbReference>
<organism evidence="1 2">
    <name type="scientific">Neolewinella litorea</name>
    <dbReference type="NCBI Taxonomy" id="2562452"/>
    <lineage>
        <taxon>Bacteria</taxon>
        <taxon>Pseudomonadati</taxon>
        <taxon>Bacteroidota</taxon>
        <taxon>Saprospiria</taxon>
        <taxon>Saprospirales</taxon>
        <taxon>Lewinellaceae</taxon>
        <taxon>Neolewinella</taxon>
    </lineage>
</organism>
<dbReference type="PANTHER" id="PTHR43861">
    <property type="entry name" value="TRANS-ACONITATE 2-METHYLTRANSFERASE-RELATED"/>
    <property type="match status" value="1"/>
</dbReference>
<name>A0A4S4NAL0_9BACT</name>
<reference evidence="1 2" key="1">
    <citation type="submission" date="2019-04" db="EMBL/GenBank/DDBJ databases">
        <title>Lewinella litorea sp. nov., isolated from a marine sand.</title>
        <authorList>
            <person name="Yoon J.-H."/>
        </authorList>
    </citation>
    <scope>NUCLEOTIDE SEQUENCE [LARGE SCALE GENOMIC DNA]</scope>
    <source>
        <strain evidence="1 2">HSMS-39</strain>
    </source>
</reference>
<evidence type="ECO:0000313" key="2">
    <source>
        <dbReference type="Proteomes" id="UP000308528"/>
    </source>
</evidence>
<dbReference type="Gene3D" id="3.40.50.150">
    <property type="entry name" value="Vaccinia Virus protein VP39"/>
    <property type="match status" value="1"/>
</dbReference>
<dbReference type="GO" id="GO:0008168">
    <property type="term" value="F:methyltransferase activity"/>
    <property type="evidence" value="ECO:0007669"/>
    <property type="project" value="UniProtKB-KW"/>
</dbReference>
<dbReference type="Pfam" id="PF13489">
    <property type="entry name" value="Methyltransf_23"/>
    <property type="match status" value="1"/>
</dbReference>
<dbReference type="InterPro" id="IPR029063">
    <property type="entry name" value="SAM-dependent_MTases_sf"/>
</dbReference>
<gene>
    <name evidence="1" type="ORF">E4021_15760</name>
</gene>
<dbReference type="Proteomes" id="UP000308528">
    <property type="component" value="Unassembled WGS sequence"/>
</dbReference>
<protein>
    <submittedName>
        <fullName evidence="1">Class I SAM-dependent methyltransferase</fullName>
    </submittedName>
</protein>